<gene>
    <name evidence="6" type="ORF">OG327_35985</name>
</gene>
<dbReference type="GO" id="GO:0005524">
    <property type="term" value="F:ATP binding"/>
    <property type="evidence" value="ECO:0007669"/>
    <property type="project" value="UniProtKB-UniRule"/>
</dbReference>
<dbReference type="Pfam" id="PF13535">
    <property type="entry name" value="ATP-grasp_4"/>
    <property type="match status" value="1"/>
</dbReference>
<evidence type="ECO:0000256" key="4">
    <source>
        <dbReference type="PROSITE-ProRule" id="PRU00409"/>
    </source>
</evidence>
<protein>
    <submittedName>
        <fullName evidence="6">ATP-grasp domain-containing protein</fullName>
    </submittedName>
</protein>
<sequence length="419" mass="45480">MSDKPTGRPVVAIVDAYSSARALAPIFRERGFDCVHVRSAATANPVYERSFQPQDFIADIVHEGDAAATAAAVARYAPVCLVPGIESGVEMADVLSEALGLRTNGTELSSARRDKHRMLETVRAAGVPAVAQILVTDLDSLLDWHAKTDGRVVLKPVKSAGNDGIHFCDDAEEVRAAFDALIGSDSALGARNREVLAQEYLVGAEYLVNTVSLDGRHHVTDIWRMHHISANGVRDLGVSAVLLPRRGAEQDALVEYACRVLDALGLRHGPAHTELKLTPQGPRLIETAARACGADLHVPVKAAIGENQMDWTVDAYVDPERFDERWSADYELAGHAGLVNMVSPASGTLRGYPNMALLRGLDSFHDLALNVAPGGRIHRSVDDWTYPMRVYLVHETQSTVMHDILTAHYLDGDGFYDIV</sequence>
<dbReference type="InterPro" id="IPR011761">
    <property type="entry name" value="ATP-grasp"/>
</dbReference>
<evidence type="ECO:0000256" key="3">
    <source>
        <dbReference type="ARBA" id="ARBA00022840"/>
    </source>
</evidence>
<keyword evidence="1" id="KW-0436">Ligase</keyword>
<reference evidence="6" key="1">
    <citation type="submission" date="2022-10" db="EMBL/GenBank/DDBJ databases">
        <title>The complete genomes of actinobacterial strains from the NBC collection.</title>
        <authorList>
            <person name="Joergensen T.S."/>
            <person name="Alvarez Arevalo M."/>
            <person name="Sterndorff E.B."/>
            <person name="Faurdal D."/>
            <person name="Vuksanovic O."/>
            <person name="Mourched A.-S."/>
            <person name="Charusanti P."/>
            <person name="Shaw S."/>
            <person name="Blin K."/>
            <person name="Weber T."/>
        </authorList>
    </citation>
    <scope>NUCLEOTIDE SEQUENCE</scope>
    <source>
        <strain evidence="6">NBC_00049</strain>
    </source>
</reference>
<evidence type="ECO:0000256" key="1">
    <source>
        <dbReference type="ARBA" id="ARBA00022598"/>
    </source>
</evidence>
<keyword evidence="2 4" id="KW-0547">Nucleotide-binding</keyword>
<dbReference type="GO" id="GO:0016874">
    <property type="term" value="F:ligase activity"/>
    <property type="evidence" value="ECO:0007669"/>
    <property type="project" value="UniProtKB-KW"/>
</dbReference>
<dbReference type="PANTHER" id="PTHR43585:SF2">
    <property type="entry name" value="ATP-GRASP ENZYME FSQD"/>
    <property type="match status" value="1"/>
</dbReference>
<proteinExistence type="predicted"/>
<feature type="domain" description="ATP-grasp" evidence="5">
    <location>
        <begin position="119"/>
        <end position="317"/>
    </location>
</feature>
<evidence type="ECO:0000256" key="2">
    <source>
        <dbReference type="ARBA" id="ARBA00022741"/>
    </source>
</evidence>
<dbReference type="EMBL" id="CP108264">
    <property type="protein sequence ID" value="WTU78273.1"/>
    <property type="molecule type" value="Genomic_DNA"/>
</dbReference>
<organism evidence="6">
    <name type="scientific">Streptomyces sp. NBC_00049</name>
    <dbReference type="NCBI Taxonomy" id="2903617"/>
    <lineage>
        <taxon>Bacteria</taxon>
        <taxon>Bacillati</taxon>
        <taxon>Actinomycetota</taxon>
        <taxon>Actinomycetes</taxon>
        <taxon>Kitasatosporales</taxon>
        <taxon>Streptomycetaceae</taxon>
        <taxon>Streptomyces</taxon>
    </lineage>
</organism>
<evidence type="ECO:0000259" key="5">
    <source>
        <dbReference type="PROSITE" id="PS50975"/>
    </source>
</evidence>
<dbReference type="Gene3D" id="3.30.470.20">
    <property type="entry name" value="ATP-grasp fold, B domain"/>
    <property type="match status" value="1"/>
</dbReference>
<dbReference type="InterPro" id="IPR052032">
    <property type="entry name" value="ATP-dep_AA_Ligase"/>
</dbReference>
<name>A0AAU2K2L4_9ACTN</name>
<accession>A0AAU2K2L4</accession>
<dbReference type="AlphaFoldDB" id="A0AAU2K2L4"/>
<evidence type="ECO:0000313" key="6">
    <source>
        <dbReference type="EMBL" id="WTU78273.1"/>
    </source>
</evidence>
<dbReference type="NCBIfam" id="NF005543">
    <property type="entry name" value="PRK07206.1"/>
    <property type="match status" value="1"/>
</dbReference>
<dbReference type="GO" id="GO:0046872">
    <property type="term" value="F:metal ion binding"/>
    <property type="evidence" value="ECO:0007669"/>
    <property type="project" value="InterPro"/>
</dbReference>
<dbReference type="PANTHER" id="PTHR43585">
    <property type="entry name" value="FUMIPYRROLE BIOSYNTHESIS PROTEIN C"/>
    <property type="match status" value="1"/>
</dbReference>
<dbReference type="PROSITE" id="PS50975">
    <property type="entry name" value="ATP_GRASP"/>
    <property type="match status" value="1"/>
</dbReference>
<keyword evidence="3 4" id="KW-0067">ATP-binding</keyword>
<dbReference type="SUPFAM" id="SSF56059">
    <property type="entry name" value="Glutathione synthetase ATP-binding domain-like"/>
    <property type="match status" value="1"/>
</dbReference>